<dbReference type="AlphaFoldDB" id="A0A0F9BBU7"/>
<evidence type="ECO:0000313" key="1">
    <source>
        <dbReference type="EMBL" id="KKK88124.1"/>
    </source>
</evidence>
<proteinExistence type="predicted"/>
<reference evidence="1" key="1">
    <citation type="journal article" date="2015" name="Nature">
        <title>Complex archaea that bridge the gap between prokaryotes and eukaryotes.</title>
        <authorList>
            <person name="Spang A."/>
            <person name="Saw J.H."/>
            <person name="Jorgensen S.L."/>
            <person name="Zaremba-Niedzwiedzka K."/>
            <person name="Martijn J."/>
            <person name="Lind A.E."/>
            <person name="van Eijk R."/>
            <person name="Schleper C."/>
            <person name="Guy L."/>
            <person name="Ettema T.J."/>
        </authorList>
    </citation>
    <scope>NUCLEOTIDE SEQUENCE</scope>
</reference>
<accession>A0A0F9BBU7</accession>
<organism evidence="1">
    <name type="scientific">marine sediment metagenome</name>
    <dbReference type="NCBI Taxonomy" id="412755"/>
    <lineage>
        <taxon>unclassified sequences</taxon>
        <taxon>metagenomes</taxon>
        <taxon>ecological metagenomes</taxon>
    </lineage>
</organism>
<name>A0A0F9BBU7_9ZZZZ</name>
<comment type="caution">
    <text evidence="1">The sequence shown here is derived from an EMBL/GenBank/DDBJ whole genome shotgun (WGS) entry which is preliminary data.</text>
</comment>
<protein>
    <submittedName>
        <fullName evidence="1">Uncharacterized protein</fullName>
    </submittedName>
</protein>
<sequence>MDKQNIKNYSYSKKYHFSNESEESRSRDEILIERMLKCLDVQPSKVKDTLYFQRKSHDSLCEDVESWVNKLQFILGEFIWIEQNQSLKDEGVDLLVHFIESQIKFGLQIKSHGDISDKNFSTKLDAQILRTKKHDISALFIFFGGNLNDKSHFERIRQKISSISQIGIKNVYCINPEKFYTITKTIRNKNNPMKVLNLQDKDIPILAKSIVEILSNEKKDVSINLIIKYKDIPENLKGSISLSVAIPEEDIEFSQKFRNIQNLTEKLVIPKDYIIDFKVKGFNGIGEDGIPDYLEISSEKYFGFADFVSLDDQENEILKIIKVPYKM</sequence>
<dbReference type="EMBL" id="LAZR01050097">
    <property type="protein sequence ID" value="KKK88124.1"/>
    <property type="molecule type" value="Genomic_DNA"/>
</dbReference>
<gene>
    <name evidence="1" type="ORF">LCGC14_2746320</name>
</gene>
<feature type="non-terminal residue" evidence="1">
    <location>
        <position position="327"/>
    </location>
</feature>